<dbReference type="Pfam" id="PF00384">
    <property type="entry name" value="Molybdopterin"/>
    <property type="match status" value="1"/>
</dbReference>
<dbReference type="Gene3D" id="3.30.2070.10">
    <property type="entry name" value="Formate dehydrogenase/DMSO reductase"/>
    <property type="match status" value="1"/>
</dbReference>
<feature type="domain" description="4Fe-4S Mo/W bis-MGD-type" evidence="9">
    <location>
        <begin position="2"/>
        <end position="59"/>
    </location>
</feature>
<keyword evidence="3" id="KW-0500">Molybdenum</keyword>
<evidence type="ECO:0000313" key="10">
    <source>
        <dbReference type="EMBL" id="MTV50617.1"/>
    </source>
</evidence>
<dbReference type="CDD" id="cd02775">
    <property type="entry name" value="MopB_CT"/>
    <property type="match status" value="1"/>
</dbReference>
<dbReference type="Gene3D" id="2.40.40.20">
    <property type="match status" value="1"/>
</dbReference>
<dbReference type="InterPro" id="IPR006655">
    <property type="entry name" value="Mopterin_OxRdtase_prok_CS"/>
</dbReference>
<dbReference type="InterPro" id="IPR009010">
    <property type="entry name" value="Asp_de-COase-like_dom_sf"/>
</dbReference>
<accession>A0A6I3SRA5</accession>
<dbReference type="AlphaFoldDB" id="A0A6I3SRA5"/>
<dbReference type="InterPro" id="IPR050612">
    <property type="entry name" value="Prok_Mopterin_Oxidored"/>
</dbReference>
<evidence type="ECO:0000256" key="2">
    <source>
        <dbReference type="ARBA" id="ARBA00010312"/>
    </source>
</evidence>
<reference evidence="10 11" key="1">
    <citation type="submission" date="2019-11" db="EMBL/GenBank/DDBJ databases">
        <title>Whole-genome sequence of a the green, strictly anaerobic photosynthetic bacterium Heliobacillus mobilis DSM 6151.</title>
        <authorList>
            <person name="Kyndt J.A."/>
            <person name="Meyer T.E."/>
        </authorList>
    </citation>
    <scope>NUCLEOTIDE SEQUENCE [LARGE SCALE GENOMIC DNA]</scope>
    <source>
        <strain evidence="10 11">DSM 6151</strain>
    </source>
</reference>
<evidence type="ECO:0000256" key="7">
    <source>
        <dbReference type="ARBA" id="ARBA00023014"/>
    </source>
</evidence>
<evidence type="ECO:0000256" key="4">
    <source>
        <dbReference type="ARBA" id="ARBA00022723"/>
    </source>
</evidence>
<dbReference type="PANTHER" id="PTHR43742">
    <property type="entry name" value="TRIMETHYLAMINE-N-OXIDE REDUCTASE"/>
    <property type="match status" value="1"/>
</dbReference>
<dbReference type="PROSITE" id="PS00490">
    <property type="entry name" value="MOLYBDOPTERIN_PROK_2"/>
    <property type="match status" value="1"/>
</dbReference>
<keyword evidence="4" id="KW-0479">Metal-binding</keyword>
<dbReference type="GO" id="GO:0051536">
    <property type="term" value="F:iron-sulfur cluster binding"/>
    <property type="evidence" value="ECO:0007669"/>
    <property type="project" value="UniProtKB-KW"/>
</dbReference>
<comment type="similarity">
    <text evidence="2">Belongs to the prokaryotic molybdopterin-containing oxidoreductase family.</text>
</comment>
<dbReference type="InterPro" id="IPR006657">
    <property type="entry name" value="MoPterin_dinucl-bd_dom"/>
</dbReference>
<feature type="region of interest" description="Disordered" evidence="8">
    <location>
        <begin position="360"/>
        <end position="387"/>
    </location>
</feature>
<proteinExistence type="inferred from homology"/>
<dbReference type="GO" id="GO:0043546">
    <property type="term" value="F:molybdopterin cofactor binding"/>
    <property type="evidence" value="ECO:0007669"/>
    <property type="project" value="InterPro"/>
</dbReference>
<evidence type="ECO:0000256" key="5">
    <source>
        <dbReference type="ARBA" id="ARBA00023002"/>
    </source>
</evidence>
<dbReference type="RefSeq" id="WP_155477695.1">
    <property type="nucleotide sequence ID" value="NZ_WNKU01000030.1"/>
</dbReference>
<evidence type="ECO:0000256" key="8">
    <source>
        <dbReference type="SAM" id="MobiDB-lite"/>
    </source>
</evidence>
<evidence type="ECO:0000313" key="11">
    <source>
        <dbReference type="Proteomes" id="UP000430670"/>
    </source>
</evidence>
<sequence>MKRTVLSACPLHCYDLCSFQVHLEGERIVDITGNPRHPVTRGFVCSQANRLIERQYSPDRITAPLLRVGETWRRASWDEVLDHIAQALVKALKQYGPSSILHMAGTGSTGVLKQLDRRFFYGLGGVTVVDGTMGWEAGLAAQRADFGVAASPAWADLVRAQTIFLWGRDPATTNTHLIPYLVEAKEKGAKVILIDPLRTPSAQIADEVYRIQPGTDSLLALSMAYVILENRWWDSDFVTSHVNNFAAFAKAVAAYSPETVGEHIGLEPRLIRTLARLYAKGRPSALVLGAGLLRYGQSGLTVRAIDALAAITGQLGISGGGIHLANDSYNSLSQAAAGEEPEGLQKVAWTDLACEIEERRKNSLANPDQSGLRSEENRTNDTTGKPPIQIAFVNRANPASQVPDIASLTSALHTIPFKVVIDFTFTDTARLADVILPAATSFEAPDLIASERNDYIHYQPTIVAPRGQVLPENCIWQGLAQRLIAADASMVPGLVKERDHWNQSAEQWLEDILQDHGLSLEGVQGGPRPNPGMEVIPFKDGSFATPSGKVELAGETEFAHLSCGNKVVPIEQALTESASSFRMLFVRPKGKRNSQFWDSEDLDESNLSDTPSVRLHREDMQDLNVRPGDEVIVESEQGSLIVTALADDDMPRRTVVITPGQSRHSGGGVNLITPPTSTDLGPGFACNETKCTLRKLPKAERILYSRTKSL</sequence>
<dbReference type="PANTHER" id="PTHR43742:SF6">
    <property type="entry name" value="OXIDOREDUCTASE YYAE-RELATED"/>
    <property type="match status" value="1"/>
</dbReference>
<dbReference type="SUPFAM" id="SSF50692">
    <property type="entry name" value="ADC-like"/>
    <property type="match status" value="1"/>
</dbReference>
<dbReference type="Gene3D" id="2.20.25.90">
    <property type="entry name" value="ADC-like domains"/>
    <property type="match status" value="1"/>
</dbReference>
<comment type="cofactor">
    <cofactor evidence="1">
        <name>Mo-bis(molybdopterin guanine dinucleotide)</name>
        <dbReference type="ChEBI" id="CHEBI:60539"/>
    </cofactor>
</comment>
<protein>
    <submittedName>
        <fullName evidence="10">Molybdopterin-dependent oxidoreductase</fullName>
    </submittedName>
</protein>
<dbReference type="InterPro" id="IPR006963">
    <property type="entry name" value="Mopterin_OxRdtase_4Fe-4S_dom"/>
</dbReference>
<evidence type="ECO:0000256" key="6">
    <source>
        <dbReference type="ARBA" id="ARBA00023004"/>
    </source>
</evidence>
<dbReference type="Pfam" id="PF04879">
    <property type="entry name" value="Molybdop_Fe4S4"/>
    <property type="match status" value="1"/>
</dbReference>
<dbReference type="Proteomes" id="UP000430670">
    <property type="component" value="Unassembled WGS sequence"/>
</dbReference>
<evidence type="ECO:0000259" key="9">
    <source>
        <dbReference type="PROSITE" id="PS51669"/>
    </source>
</evidence>
<dbReference type="GO" id="GO:0046872">
    <property type="term" value="F:metal ion binding"/>
    <property type="evidence" value="ECO:0007669"/>
    <property type="project" value="UniProtKB-KW"/>
</dbReference>
<dbReference type="OrthoDB" id="9803192at2"/>
<evidence type="ECO:0000256" key="1">
    <source>
        <dbReference type="ARBA" id="ARBA00001942"/>
    </source>
</evidence>
<dbReference type="EMBL" id="WNKU01000030">
    <property type="protein sequence ID" value="MTV50617.1"/>
    <property type="molecule type" value="Genomic_DNA"/>
</dbReference>
<dbReference type="InterPro" id="IPR006656">
    <property type="entry name" value="Mopterin_OxRdtase"/>
</dbReference>
<dbReference type="Gene3D" id="3.40.50.740">
    <property type="match status" value="1"/>
</dbReference>
<dbReference type="PROSITE" id="PS51669">
    <property type="entry name" value="4FE4S_MOW_BIS_MGD"/>
    <property type="match status" value="1"/>
</dbReference>
<dbReference type="SMART" id="SM00926">
    <property type="entry name" value="Molybdop_Fe4S4"/>
    <property type="match status" value="1"/>
</dbReference>
<gene>
    <name evidence="10" type="ORF">GJ688_16895</name>
</gene>
<dbReference type="SUPFAM" id="SSF53706">
    <property type="entry name" value="Formate dehydrogenase/DMSO reductase, domains 1-3"/>
    <property type="match status" value="1"/>
</dbReference>
<keyword evidence="5" id="KW-0560">Oxidoreductase</keyword>
<dbReference type="Gene3D" id="3.40.228.10">
    <property type="entry name" value="Dimethylsulfoxide Reductase, domain 2"/>
    <property type="match status" value="1"/>
</dbReference>
<dbReference type="Pfam" id="PF01568">
    <property type="entry name" value="Molydop_binding"/>
    <property type="match status" value="1"/>
</dbReference>
<keyword evidence="7" id="KW-0411">Iron-sulfur</keyword>
<keyword evidence="6" id="KW-0408">Iron</keyword>
<feature type="compositionally biased region" description="Polar residues" evidence="8">
    <location>
        <begin position="363"/>
        <end position="372"/>
    </location>
</feature>
<keyword evidence="11" id="KW-1185">Reference proteome</keyword>
<name>A0A6I3SRA5_HELMO</name>
<organism evidence="10 11">
    <name type="scientific">Heliobacterium mobile</name>
    <name type="common">Heliobacillus mobilis</name>
    <dbReference type="NCBI Taxonomy" id="28064"/>
    <lineage>
        <taxon>Bacteria</taxon>
        <taxon>Bacillati</taxon>
        <taxon>Bacillota</taxon>
        <taxon>Clostridia</taxon>
        <taxon>Eubacteriales</taxon>
        <taxon>Heliobacteriaceae</taxon>
        <taxon>Heliobacterium</taxon>
    </lineage>
</organism>
<dbReference type="GO" id="GO:0016491">
    <property type="term" value="F:oxidoreductase activity"/>
    <property type="evidence" value="ECO:0007669"/>
    <property type="project" value="UniProtKB-KW"/>
</dbReference>
<comment type="caution">
    <text evidence="10">The sequence shown here is derived from an EMBL/GenBank/DDBJ whole genome shotgun (WGS) entry which is preliminary data.</text>
</comment>
<evidence type="ECO:0000256" key="3">
    <source>
        <dbReference type="ARBA" id="ARBA00022505"/>
    </source>
</evidence>